<proteinExistence type="predicted"/>
<protein>
    <submittedName>
        <fullName evidence="4">Putative N-acetyltransferase YsnE</fullName>
        <ecNumber evidence="4">2.3.1.-</ecNumber>
    </submittedName>
</protein>
<dbReference type="InterPro" id="IPR050832">
    <property type="entry name" value="Bact_Acetyltransf"/>
</dbReference>
<dbReference type="Gene3D" id="3.40.630.30">
    <property type="match status" value="1"/>
</dbReference>
<evidence type="ECO:0000313" key="5">
    <source>
        <dbReference type="Proteomes" id="UP000225972"/>
    </source>
</evidence>
<dbReference type="PROSITE" id="PS51186">
    <property type="entry name" value="GNAT"/>
    <property type="match status" value="1"/>
</dbReference>
<dbReference type="InterPro" id="IPR016181">
    <property type="entry name" value="Acyl_CoA_acyltransferase"/>
</dbReference>
<dbReference type="SUPFAM" id="SSF55729">
    <property type="entry name" value="Acyl-CoA N-acyltransferases (Nat)"/>
    <property type="match status" value="1"/>
</dbReference>
<dbReference type="EMBL" id="FXXP01000001">
    <property type="protein sequence ID" value="SMX27646.1"/>
    <property type="molecule type" value="Genomic_DNA"/>
</dbReference>
<dbReference type="EC" id="2.3.1.-" evidence="4"/>
<accession>A0A238JCT0</accession>
<dbReference type="CDD" id="cd04301">
    <property type="entry name" value="NAT_SF"/>
    <property type="match status" value="1"/>
</dbReference>
<evidence type="ECO:0000313" key="4">
    <source>
        <dbReference type="EMBL" id="SMX27646.1"/>
    </source>
</evidence>
<evidence type="ECO:0000259" key="3">
    <source>
        <dbReference type="PROSITE" id="PS51186"/>
    </source>
</evidence>
<keyword evidence="1 4" id="KW-0808">Transferase</keyword>
<dbReference type="OrthoDB" id="9803233at2"/>
<keyword evidence="5" id="KW-1185">Reference proteome</keyword>
<dbReference type="PANTHER" id="PTHR43877:SF5">
    <property type="entry name" value="BLL8307 PROTEIN"/>
    <property type="match status" value="1"/>
</dbReference>
<name>A0A238JCT0_9RHOB</name>
<evidence type="ECO:0000256" key="1">
    <source>
        <dbReference type="ARBA" id="ARBA00022679"/>
    </source>
</evidence>
<dbReference type="PANTHER" id="PTHR43877">
    <property type="entry name" value="AMINOALKYLPHOSPHONATE N-ACETYLTRANSFERASE-RELATED-RELATED"/>
    <property type="match status" value="1"/>
</dbReference>
<sequence>MNQQTYFISQITESDDGVNALLARHHADMRAGSPEESCHVMTGDELRAAGAQVFALRDGDGQVQSIGALKPFGQAVELKSMHTAREARGLGYGRKMLAHLLQAAKDQGAQSAWLETGSQEAFAPARSLYHSAGFEICPPFGEYVEDPLSTFMTKRL</sequence>
<dbReference type="InterPro" id="IPR000182">
    <property type="entry name" value="GNAT_dom"/>
</dbReference>
<dbReference type="Proteomes" id="UP000225972">
    <property type="component" value="Unassembled WGS sequence"/>
</dbReference>
<gene>
    <name evidence="4" type="primary">ysnE_1</name>
    <name evidence="4" type="ORF">TRP8649_01753</name>
</gene>
<evidence type="ECO:0000256" key="2">
    <source>
        <dbReference type="ARBA" id="ARBA00023315"/>
    </source>
</evidence>
<dbReference type="RefSeq" id="WP_099243967.1">
    <property type="nucleotide sequence ID" value="NZ_FXXP01000001.1"/>
</dbReference>
<dbReference type="Pfam" id="PF00583">
    <property type="entry name" value="Acetyltransf_1"/>
    <property type="match status" value="1"/>
</dbReference>
<reference evidence="5" key="1">
    <citation type="submission" date="2017-05" db="EMBL/GenBank/DDBJ databases">
        <authorList>
            <person name="Rodrigo-Torres L."/>
            <person name="Arahal R. D."/>
            <person name="Lucena T."/>
        </authorList>
    </citation>
    <scope>NUCLEOTIDE SEQUENCE [LARGE SCALE GENOMIC DNA]</scope>
    <source>
        <strain evidence="5">CECT 8649</strain>
    </source>
</reference>
<feature type="domain" description="N-acetyltransferase" evidence="3">
    <location>
        <begin position="6"/>
        <end position="156"/>
    </location>
</feature>
<dbReference type="AlphaFoldDB" id="A0A238JCT0"/>
<dbReference type="GO" id="GO:0016747">
    <property type="term" value="F:acyltransferase activity, transferring groups other than amino-acyl groups"/>
    <property type="evidence" value="ECO:0007669"/>
    <property type="project" value="InterPro"/>
</dbReference>
<keyword evidence="2 4" id="KW-0012">Acyltransferase</keyword>
<organism evidence="4 5">
    <name type="scientific">Pelagimonas phthalicica</name>
    <dbReference type="NCBI Taxonomy" id="1037362"/>
    <lineage>
        <taxon>Bacteria</taxon>
        <taxon>Pseudomonadati</taxon>
        <taxon>Pseudomonadota</taxon>
        <taxon>Alphaproteobacteria</taxon>
        <taxon>Rhodobacterales</taxon>
        <taxon>Roseobacteraceae</taxon>
        <taxon>Pelagimonas</taxon>
    </lineage>
</organism>